<evidence type="ECO:0000313" key="1">
    <source>
        <dbReference type="EMBL" id="XFO68434.1"/>
    </source>
</evidence>
<dbReference type="PIRSF" id="PIRSF037181">
    <property type="entry name" value="DGC"/>
    <property type="match status" value="1"/>
</dbReference>
<evidence type="ECO:0008006" key="3">
    <source>
        <dbReference type="Google" id="ProtNLM"/>
    </source>
</evidence>
<sequence>MSNCNCGGVPDVSRIIYPCNGCADVGEVSDQVCRQLRREGFAQASMSCITGVAAHMQPFIDAAKKANQVVVIDGCPVGCAKKVLEHVELSPVSYVLTQMGLEKGKTEVTQKVINEICYKIKADFINSSK</sequence>
<dbReference type="Proteomes" id="UP000216752">
    <property type="component" value="Chromosome"/>
</dbReference>
<reference evidence="1" key="1">
    <citation type="submission" date="2024-05" db="EMBL/GenBank/DDBJ databases">
        <title>Isolation and characterization of Sporomusa carbonis sp. nov., a carboxydotrophic hydrogenogen in the genus of Sporomusa isolated from a charcoal burning pile.</title>
        <authorList>
            <person name="Boeer T."/>
            <person name="Rosenbaum F."/>
            <person name="Eysell L."/>
            <person name="Mueller V."/>
            <person name="Daniel R."/>
            <person name="Poehlein A."/>
        </authorList>
    </citation>
    <scope>NUCLEOTIDE SEQUENCE [LARGE SCALE GENOMIC DNA]</scope>
    <source>
        <strain evidence="1">DSM 10669</strain>
    </source>
</reference>
<protein>
    <recommendedName>
        <fullName evidence="3">DGC domain protein</fullName>
    </recommendedName>
</protein>
<keyword evidence="2" id="KW-1185">Reference proteome</keyword>
<dbReference type="InterPro" id="IPR014958">
    <property type="entry name" value="DGC"/>
</dbReference>
<name>A0ABZ3IS18_9FIRM</name>
<proteinExistence type="predicted"/>
<dbReference type="Pfam" id="PF08859">
    <property type="entry name" value="DGC"/>
    <property type="match status" value="1"/>
</dbReference>
<evidence type="ECO:0000313" key="2">
    <source>
        <dbReference type="Proteomes" id="UP000216752"/>
    </source>
</evidence>
<organism evidence="1 2">
    <name type="scientific">Sporomusa silvacetica DSM 10669</name>
    <dbReference type="NCBI Taxonomy" id="1123289"/>
    <lineage>
        <taxon>Bacteria</taxon>
        <taxon>Bacillati</taxon>
        <taxon>Bacillota</taxon>
        <taxon>Negativicutes</taxon>
        <taxon>Selenomonadales</taxon>
        <taxon>Sporomusaceae</taxon>
        <taxon>Sporomusa</taxon>
    </lineage>
</organism>
<dbReference type="EMBL" id="CP155573">
    <property type="protein sequence ID" value="XFO68434.1"/>
    <property type="molecule type" value="Genomic_DNA"/>
</dbReference>
<dbReference type="RefSeq" id="WP_169717910.1">
    <property type="nucleotide sequence ID" value="NZ_CP155573.1"/>
</dbReference>
<gene>
    <name evidence="1" type="ORF">SPSIL_046570</name>
</gene>
<accession>A0ABZ3IS18</accession>